<gene>
    <name evidence="1" type="ORF">CARUB_v10018836mg</name>
</gene>
<name>R0HE36_9BRAS</name>
<dbReference type="eggNOG" id="KOG1571">
    <property type="taxonomic scope" value="Eukaryota"/>
</dbReference>
<evidence type="ECO:0000313" key="2">
    <source>
        <dbReference type="Proteomes" id="UP000029121"/>
    </source>
</evidence>
<proteinExistence type="predicted"/>
<dbReference type="STRING" id="81985.R0HE36"/>
<dbReference type="PANTHER" id="PTHR14879:SF5">
    <property type="entry name" value="RING-TYPE DOMAIN-CONTAINING PROTEIN"/>
    <property type="match status" value="1"/>
</dbReference>
<organism evidence="1 2">
    <name type="scientific">Capsella rubella</name>
    <dbReference type="NCBI Taxonomy" id="81985"/>
    <lineage>
        <taxon>Eukaryota</taxon>
        <taxon>Viridiplantae</taxon>
        <taxon>Streptophyta</taxon>
        <taxon>Embryophyta</taxon>
        <taxon>Tracheophyta</taxon>
        <taxon>Spermatophyta</taxon>
        <taxon>Magnoliopsida</taxon>
        <taxon>eudicotyledons</taxon>
        <taxon>Gunneridae</taxon>
        <taxon>Pentapetalae</taxon>
        <taxon>rosids</taxon>
        <taxon>malvids</taxon>
        <taxon>Brassicales</taxon>
        <taxon>Brassicaceae</taxon>
        <taxon>Camelineae</taxon>
        <taxon>Capsella</taxon>
    </lineage>
</organism>
<dbReference type="InterPro" id="IPR013083">
    <property type="entry name" value="Znf_RING/FYVE/PHD"/>
</dbReference>
<dbReference type="Pfam" id="PF13920">
    <property type="entry name" value="zf-C3HC4_3"/>
    <property type="match status" value="1"/>
</dbReference>
<reference evidence="2" key="1">
    <citation type="journal article" date="2013" name="Nat. Genet.">
        <title>The Capsella rubella genome and the genomic consequences of rapid mating system evolution.</title>
        <authorList>
            <person name="Slotte T."/>
            <person name="Hazzouri K.M."/>
            <person name="Agren J.A."/>
            <person name="Koenig D."/>
            <person name="Maumus F."/>
            <person name="Guo Y.L."/>
            <person name="Steige K."/>
            <person name="Platts A.E."/>
            <person name="Escobar J.S."/>
            <person name="Newman L.K."/>
            <person name="Wang W."/>
            <person name="Mandakova T."/>
            <person name="Vello E."/>
            <person name="Smith L.M."/>
            <person name="Henz S.R."/>
            <person name="Steffen J."/>
            <person name="Takuno S."/>
            <person name="Brandvain Y."/>
            <person name="Coop G."/>
            <person name="Andolfatto P."/>
            <person name="Hu T.T."/>
            <person name="Blanchette M."/>
            <person name="Clark R.M."/>
            <person name="Quesneville H."/>
            <person name="Nordborg M."/>
            <person name="Gaut B.S."/>
            <person name="Lysak M.A."/>
            <person name="Jenkins J."/>
            <person name="Grimwood J."/>
            <person name="Chapman J."/>
            <person name="Prochnik S."/>
            <person name="Shu S."/>
            <person name="Rokhsar D."/>
            <person name="Schmutz J."/>
            <person name="Weigel D."/>
            <person name="Wright S.I."/>
        </authorList>
    </citation>
    <scope>NUCLEOTIDE SEQUENCE [LARGE SCALE GENOMIC DNA]</scope>
    <source>
        <strain evidence="2">cv. Monte Gargano</strain>
    </source>
</reference>
<dbReference type="AlphaFoldDB" id="R0HE36"/>
<keyword evidence="2" id="KW-1185">Reference proteome</keyword>
<dbReference type="InterPro" id="IPR051728">
    <property type="entry name" value="RING-FYVE_E3_ubiquitin-ligase"/>
</dbReference>
<dbReference type="Gene3D" id="3.30.40.10">
    <property type="entry name" value="Zinc/RING finger domain, C3HC4 (zinc finger)"/>
    <property type="match status" value="1"/>
</dbReference>
<evidence type="ECO:0000313" key="1">
    <source>
        <dbReference type="EMBL" id="EOA23305.1"/>
    </source>
</evidence>
<dbReference type="PANTHER" id="PTHR14879">
    <property type="entry name" value="CASPASE REGULATOR, RING FINGER DOMAIN-CONTAINING"/>
    <property type="match status" value="1"/>
</dbReference>
<dbReference type="EMBL" id="KB870809">
    <property type="protein sequence ID" value="EOA23305.1"/>
    <property type="molecule type" value="Genomic_DNA"/>
</dbReference>
<evidence type="ECO:0008006" key="3">
    <source>
        <dbReference type="Google" id="ProtNLM"/>
    </source>
</evidence>
<dbReference type="Proteomes" id="UP000029121">
    <property type="component" value="Unassembled WGS sequence"/>
</dbReference>
<accession>R0HE36</accession>
<dbReference type="SUPFAM" id="SSF57850">
    <property type="entry name" value="RING/U-box"/>
    <property type="match status" value="1"/>
</dbReference>
<protein>
    <recommendedName>
        <fullName evidence="3">RING-type domain-containing protein</fullName>
    </recommendedName>
</protein>
<sequence>MVKYDYSLPRILRLVKKDLFGRRFKYAFVGLTVVERSSDSTSRDDNVLDLCLICLDAAFAKCGHMCCCLTCSLHVKTCPLCRRPIEQVLKIYSL</sequence>